<organism evidence="3 4">
    <name type="scientific">Lysobacter enzymogenes</name>
    <dbReference type="NCBI Taxonomy" id="69"/>
    <lineage>
        <taxon>Bacteria</taxon>
        <taxon>Pseudomonadati</taxon>
        <taxon>Pseudomonadota</taxon>
        <taxon>Gammaproteobacteria</taxon>
        <taxon>Lysobacterales</taxon>
        <taxon>Lysobacteraceae</taxon>
        <taxon>Lysobacter</taxon>
    </lineage>
</organism>
<evidence type="ECO:0000256" key="1">
    <source>
        <dbReference type="SAM" id="MobiDB-lite"/>
    </source>
</evidence>
<feature type="compositionally biased region" description="Polar residues" evidence="1">
    <location>
        <begin position="49"/>
        <end position="59"/>
    </location>
</feature>
<dbReference type="EMBL" id="CP013140">
    <property type="protein sequence ID" value="ALN55598.1"/>
    <property type="molecule type" value="Genomic_DNA"/>
</dbReference>
<dbReference type="AlphaFoldDB" id="A0A0S2DAS7"/>
<feature type="transmembrane region" description="Helical" evidence="2">
    <location>
        <begin position="12"/>
        <end position="34"/>
    </location>
</feature>
<dbReference type="Proteomes" id="UP000061569">
    <property type="component" value="Chromosome"/>
</dbReference>
<feature type="region of interest" description="Disordered" evidence="1">
    <location>
        <begin position="49"/>
        <end position="92"/>
    </location>
</feature>
<dbReference type="PATRIC" id="fig|69.6.peg.241"/>
<keyword evidence="2" id="KW-1133">Transmembrane helix</keyword>
<protein>
    <submittedName>
        <fullName evidence="3">Uncharacterized protein</fullName>
    </submittedName>
</protein>
<name>A0A0S2DAS7_LYSEN</name>
<keyword evidence="2" id="KW-0812">Transmembrane</keyword>
<sequence length="92" mass="10361">MNWLRLLRPRGLFVKQAVSFFLVFSAVRFVAGVIDVRVSGARFERADPATTQAIRTTPRSAPRRRCGRNFSPDAFRSDGEGCSSDLGQERRD</sequence>
<accession>A0A0S2DAS7</accession>
<evidence type="ECO:0000256" key="2">
    <source>
        <dbReference type="SAM" id="Phobius"/>
    </source>
</evidence>
<evidence type="ECO:0000313" key="3">
    <source>
        <dbReference type="EMBL" id="ALN55598.1"/>
    </source>
</evidence>
<evidence type="ECO:0000313" key="4">
    <source>
        <dbReference type="Proteomes" id="UP000061569"/>
    </source>
</evidence>
<reference evidence="3 4" key="1">
    <citation type="submission" date="2015-11" db="EMBL/GenBank/DDBJ databases">
        <title>Genome sequences of Lysobacter enzymogenes strain C3 and Lysobacter antibioticus ATCC 29479.</title>
        <authorList>
            <person name="Kobayashi D.Y."/>
        </authorList>
    </citation>
    <scope>NUCLEOTIDE SEQUENCE [LARGE SCALE GENOMIC DNA]</scope>
    <source>
        <strain evidence="3 4">C3</strain>
    </source>
</reference>
<dbReference type="KEGG" id="lez:GLE_0239"/>
<keyword evidence="2" id="KW-0472">Membrane</keyword>
<proteinExistence type="predicted"/>
<gene>
    <name evidence="3" type="ORF">GLE_0239</name>
</gene>